<organism evidence="3 4">
    <name type="scientific">Catenulispora yoronensis</name>
    <dbReference type="NCBI Taxonomy" id="450799"/>
    <lineage>
        <taxon>Bacteria</taxon>
        <taxon>Bacillati</taxon>
        <taxon>Actinomycetota</taxon>
        <taxon>Actinomycetes</taxon>
        <taxon>Catenulisporales</taxon>
        <taxon>Catenulisporaceae</taxon>
        <taxon>Catenulispora</taxon>
    </lineage>
</organism>
<name>A0ABN2U747_9ACTN</name>
<dbReference type="PANTHER" id="PTHR30466:SF1">
    <property type="entry name" value="FMN REDUCTASE (NADH) RUTF"/>
    <property type="match status" value="1"/>
</dbReference>
<dbReference type="SMART" id="SM00903">
    <property type="entry name" value="Flavin_Reduct"/>
    <property type="match status" value="1"/>
</dbReference>
<dbReference type="InterPro" id="IPR002563">
    <property type="entry name" value="Flavin_Rdtase-like_dom"/>
</dbReference>
<keyword evidence="1" id="KW-0560">Oxidoreductase</keyword>
<proteinExistence type="predicted"/>
<evidence type="ECO:0000313" key="4">
    <source>
        <dbReference type="Proteomes" id="UP001500751"/>
    </source>
</evidence>
<dbReference type="InterPro" id="IPR012349">
    <property type="entry name" value="Split_barrel_FMN-bd"/>
</dbReference>
<dbReference type="Gene3D" id="2.30.110.10">
    <property type="entry name" value="Electron Transport, Fmn-binding Protein, Chain A"/>
    <property type="match status" value="1"/>
</dbReference>
<evidence type="ECO:0000259" key="2">
    <source>
        <dbReference type="SMART" id="SM00903"/>
    </source>
</evidence>
<dbReference type="Pfam" id="PF01613">
    <property type="entry name" value="Flavin_Reduct"/>
    <property type="match status" value="1"/>
</dbReference>
<dbReference type="Proteomes" id="UP001500751">
    <property type="component" value="Unassembled WGS sequence"/>
</dbReference>
<protein>
    <recommendedName>
        <fullName evidence="2">Flavin reductase like domain-containing protein</fullName>
    </recommendedName>
</protein>
<accession>A0ABN2U747</accession>
<feature type="domain" description="Flavin reductase like" evidence="2">
    <location>
        <begin position="28"/>
        <end position="169"/>
    </location>
</feature>
<dbReference type="EMBL" id="BAAAQN010000016">
    <property type="protein sequence ID" value="GAA2030172.1"/>
    <property type="molecule type" value="Genomic_DNA"/>
</dbReference>
<dbReference type="SUPFAM" id="SSF50475">
    <property type="entry name" value="FMN-binding split barrel"/>
    <property type="match status" value="1"/>
</dbReference>
<comment type="caution">
    <text evidence="3">The sequence shown here is derived from an EMBL/GenBank/DDBJ whole genome shotgun (WGS) entry which is preliminary data.</text>
</comment>
<dbReference type="PANTHER" id="PTHR30466">
    <property type="entry name" value="FLAVIN REDUCTASE"/>
    <property type="match status" value="1"/>
</dbReference>
<sequence length="190" mass="20176">MTDRESQLLTREFASGTGVPPQVFRDLLAGVCAPVTVITTVDGGRPFGATVSSFASLSLEPPLITIALDERSSLLPRLVGAGRFGVNLLGHGQQDLAMLFARPGVDRFAAADWHLDHGLPRLAGAAGWAVCTLRDAVPGGDHRLLIGLVTAGGRAELPPLVYAHRTFGTHSRFDQRPRARIVDQIAACAH</sequence>
<dbReference type="InterPro" id="IPR050268">
    <property type="entry name" value="NADH-dep_flavin_reductase"/>
</dbReference>
<evidence type="ECO:0000313" key="3">
    <source>
        <dbReference type="EMBL" id="GAA2030172.1"/>
    </source>
</evidence>
<evidence type="ECO:0000256" key="1">
    <source>
        <dbReference type="ARBA" id="ARBA00023002"/>
    </source>
</evidence>
<gene>
    <name evidence="3" type="ORF">GCM10009839_32280</name>
</gene>
<keyword evidence="4" id="KW-1185">Reference proteome</keyword>
<reference evidence="3 4" key="1">
    <citation type="journal article" date="2019" name="Int. J. Syst. Evol. Microbiol.">
        <title>The Global Catalogue of Microorganisms (GCM) 10K type strain sequencing project: providing services to taxonomists for standard genome sequencing and annotation.</title>
        <authorList>
            <consortium name="The Broad Institute Genomics Platform"/>
            <consortium name="The Broad Institute Genome Sequencing Center for Infectious Disease"/>
            <person name="Wu L."/>
            <person name="Ma J."/>
        </authorList>
    </citation>
    <scope>NUCLEOTIDE SEQUENCE [LARGE SCALE GENOMIC DNA]</scope>
    <source>
        <strain evidence="3 4">JCM 16014</strain>
    </source>
</reference>